<reference evidence="2" key="1">
    <citation type="submission" date="2017-02" db="UniProtKB">
        <authorList>
            <consortium name="WormBaseParasite"/>
        </authorList>
    </citation>
    <scope>IDENTIFICATION</scope>
</reference>
<accession>A0A0M3IKU0</accession>
<evidence type="ECO:0000313" key="2">
    <source>
        <dbReference type="WBParaSite" id="ALUE_0001936701-mRNA-1"/>
    </source>
</evidence>
<keyword evidence="1" id="KW-1185">Reference proteome</keyword>
<evidence type="ECO:0000313" key="1">
    <source>
        <dbReference type="Proteomes" id="UP000036681"/>
    </source>
</evidence>
<organism evidence="1 2">
    <name type="scientific">Ascaris lumbricoides</name>
    <name type="common">Giant roundworm</name>
    <dbReference type="NCBI Taxonomy" id="6252"/>
    <lineage>
        <taxon>Eukaryota</taxon>
        <taxon>Metazoa</taxon>
        <taxon>Ecdysozoa</taxon>
        <taxon>Nematoda</taxon>
        <taxon>Chromadorea</taxon>
        <taxon>Rhabditida</taxon>
        <taxon>Spirurina</taxon>
        <taxon>Ascaridomorpha</taxon>
        <taxon>Ascaridoidea</taxon>
        <taxon>Ascarididae</taxon>
        <taxon>Ascaris</taxon>
    </lineage>
</organism>
<sequence>MPCNLWPNQEKFRGIFVFESFFSKLFKILNSFLSRNLFVGHRNEIISAHLLVSAPHLPEALKLTRFSSLPFNWKRAISRAWFELQWCVSCDFADVVVLLRSPLKTLILRKFSTTQILKLRPLSQANFSTPETSCDLLSSGA</sequence>
<proteinExistence type="predicted"/>
<name>A0A0M3IKU0_ASCLU</name>
<dbReference type="AlphaFoldDB" id="A0A0M3IKU0"/>
<dbReference type="Proteomes" id="UP000036681">
    <property type="component" value="Unplaced"/>
</dbReference>
<protein>
    <submittedName>
        <fullName evidence="2">Uncharacterized protein</fullName>
    </submittedName>
</protein>
<dbReference type="WBParaSite" id="ALUE_0001936701-mRNA-1">
    <property type="protein sequence ID" value="ALUE_0001936701-mRNA-1"/>
    <property type="gene ID" value="ALUE_0001936701"/>
</dbReference>